<feature type="domain" description="CUE" evidence="2">
    <location>
        <begin position="491"/>
        <end position="534"/>
    </location>
</feature>
<feature type="compositionally biased region" description="Basic residues" evidence="1">
    <location>
        <begin position="721"/>
        <end position="734"/>
    </location>
</feature>
<dbReference type="PANTHER" id="PTHR21494:SF0">
    <property type="entry name" value="ACTIVATING SIGNAL COINTEGRATOR 1 COMPLEX SUBUNIT 2"/>
    <property type="match status" value="1"/>
</dbReference>
<dbReference type="OrthoDB" id="5577209at2759"/>
<dbReference type="Gene3D" id="1.10.8.10">
    <property type="entry name" value="DNA helicase RuvA subunit, C-terminal domain"/>
    <property type="match status" value="1"/>
</dbReference>
<evidence type="ECO:0000259" key="2">
    <source>
        <dbReference type="PROSITE" id="PS51140"/>
    </source>
</evidence>
<sequence length="749" mass="86002">MAAASDPYSAQFNGDPLDTIQLQVNTKNGDINLVPAMNIGFMELRNYVHFKPPIALNDTGQGYSAAEEEEWLEMAWFLEEDLHWILKLPYHRFWSQLIHDEGLHKCLESYLSQAPRYYDLDSLHLKDEVLQALKKIHKLVFLIYLRMSTYKESKKHHIRPETFGHTIYENYIFDVPKMMDLCVLYGLQNLQIVSRMVQNIFATQPGYYEDLDNSSKIALEVFNMIEEKLSKNLQEMHGTSSEYLVNGVSIKMEFSLSSFQDIVNYIADISATLHAFLEVFPSACQTFNQNGAPLRLATFYELAFPAIEREIARRSKLNENESILQEIKSKVCLSKTLLMKVFRNILNVCCIQNIFSESSKGGQKSGHSSSERFLEIFTEITSDKTFLNDYNLLYPFEADIELFHEVGLNLDQQRLSYIFCSIHDSEESMPQTFTSSAVNGALPKAKTSDSSWKPAQSLHAAADILRGDKHSEKSVCNGISNSETSGLTNIEINSLIESVQEILNDYDRDLIKKCLEYFNYDPDKVIDACVTDTLPDHLKSGDKTFEKELNGAETSSSYSILNERKCVYDNDEFDVMRRTDINLENVHIGKKNKTPSKYEALAKDEQFEFIKQYTLARGYEETEFVDEPNLYEDEYDDTYDSAMVGLKEPIPEGEPDIDLSEDRKNEEDSSGPSRDISRDFCENPEVIRERAQQRRESKMAARGGRRGGGEQSDPNRNRQNKDRHKAHVANHNRRKQADFKKSRGMIHPN</sequence>
<dbReference type="AlphaFoldDB" id="A0A4Y2AC67"/>
<dbReference type="EMBL" id="BGPR01000010">
    <property type="protein sequence ID" value="GBL76544.1"/>
    <property type="molecule type" value="Genomic_DNA"/>
</dbReference>
<dbReference type="InterPro" id="IPR003892">
    <property type="entry name" value="CUE"/>
</dbReference>
<dbReference type="PROSITE" id="PS51140">
    <property type="entry name" value="CUE"/>
    <property type="match status" value="1"/>
</dbReference>
<feature type="compositionally biased region" description="Basic and acidic residues" evidence="1">
    <location>
        <begin position="675"/>
        <end position="699"/>
    </location>
</feature>
<organism evidence="3 4">
    <name type="scientific">Araneus ventricosus</name>
    <name type="common">Orbweaver spider</name>
    <name type="synonym">Epeira ventricosa</name>
    <dbReference type="NCBI Taxonomy" id="182803"/>
    <lineage>
        <taxon>Eukaryota</taxon>
        <taxon>Metazoa</taxon>
        <taxon>Ecdysozoa</taxon>
        <taxon>Arthropoda</taxon>
        <taxon>Chelicerata</taxon>
        <taxon>Arachnida</taxon>
        <taxon>Araneae</taxon>
        <taxon>Araneomorphae</taxon>
        <taxon>Entelegynae</taxon>
        <taxon>Araneoidea</taxon>
        <taxon>Araneidae</taxon>
        <taxon>Araneus</taxon>
    </lineage>
</organism>
<dbReference type="PANTHER" id="PTHR21494">
    <property type="entry name" value="ACTIVATING SIGNAL COINTEGRATOR 1 COMPLEX SUBUNIT 2 ASC-1 COMPLEX SUBUNIT P100"/>
    <property type="match status" value="1"/>
</dbReference>
<dbReference type="GO" id="GO:0043130">
    <property type="term" value="F:ubiquitin binding"/>
    <property type="evidence" value="ECO:0007669"/>
    <property type="project" value="InterPro"/>
</dbReference>
<accession>A0A4Y2AC67</accession>
<dbReference type="InterPro" id="IPR041800">
    <property type="entry name" value="ASCC2_CUE"/>
</dbReference>
<dbReference type="GO" id="GO:0006355">
    <property type="term" value="P:regulation of DNA-templated transcription"/>
    <property type="evidence" value="ECO:0007669"/>
    <property type="project" value="TreeGrafter"/>
</dbReference>
<keyword evidence="4" id="KW-1185">Reference proteome</keyword>
<name>A0A4Y2AC67_ARAVE</name>
<dbReference type="CDD" id="cd14364">
    <property type="entry name" value="CUE_ASCC2"/>
    <property type="match status" value="1"/>
</dbReference>
<reference evidence="3 4" key="1">
    <citation type="journal article" date="2019" name="Sci. Rep.">
        <title>Orb-weaving spider Araneus ventricosus genome elucidates the spidroin gene catalogue.</title>
        <authorList>
            <person name="Kono N."/>
            <person name="Nakamura H."/>
            <person name="Ohtoshi R."/>
            <person name="Moran D.A.P."/>
            <person name="Shinohara A."/>
            <person name="Yoshida Y."/>
            <person name="Fujiwara M."/>
            <person name="Mori M."/>
            <person name="Tomita M."/>
            <person name="Arakawa K."/>
        </authorList>
    </citation>
    <scope>NUCLEOTIDE SEQUENCE [LARGE SCALE GENOMIC DNA]</scope>
</reference>
<dbReference type="InterPro" id="IPR052586">
    <property type="entry name" value="ASCC2"/>
</dbReference>
<dbReference type="SUPFAM" id="SSF46934">
    <property type="entry name" value="UBA-like"/>
    <property type="match status" value="1"/>
</dbReference>
<protein>
    <submittedName>
        <fullName evidence="3">Activating signal cointegrator 1 complex subunit 2</fullName>
    </submittedName>
</protein>
<evidence type="ECO:0000256" key="1">
    <source>
        <dbReference type="SAM" id="MobiDB-lite"/>
    </source>
</evidence>
<evidence type="ECO:0000313" key="3">
    <source>
        <dbReference type="EMBL" id="GBL76544.1"/>
    </source>
</evidence>
<dbReference type="Proteomes" id="UP000499080">
    <property type="component" value="Unassembled WGS sequence"/>
</dbReference>
<dbReference type="InterPro" id="IPR009060">
    <property type="entry name" value="UBA-like_sf"/>
</dbReference>
<feature type="region of interest" description="Disordered" evidence="1">
    <location>
        <begin position="646"/>
        <end position="749"/>
    </location>
</feature>
<proteinExistence type="predicted"/>
<evidence type="ECO:0000313" key="4">
    <source>
        <dbReference type="Proteomes" id="UP000499080"/>
    </source>
</evidence>
<comment type="caution">
    <text evidence="3">The sequence shown here is derived from an EMBL/GenBank/DDBJ whole genome shotgun (WGS) entry which is preliminary data.</text>
</comment>
<gene>
    <name evidence="3" type="primary">ASCC2</name>
    <name evidence="3" type="ORF">AVEN_53280_1</name>
</gene>